<gene>
    <name evidence="1" type="ORF">K443DRAFT_609224</name>
</gene>
<evidence type="ECO:0000313" key="2">
    <source>
        <dbReference type="Proteomes" id="UP000054477"/>
    </source>
</evidence>
<dbReference type="AlphaFoldDB" id="A0A0C9XSZ9"/>
<dbReference type="EMBL" id="KN838544">
    <property type="protein sequence ID" value="KIK08071.1"/>
    <property type="molecule type" value="Genomic_DNA"/>
</dbReference>
<evidence type="ECO:0000313" key="1">
    <source>
        <dbReference type="EMBL" id="KIK08071.1"/>
    </source>
</evidence>
<sequence length="123" mass="14238">MASSFFHYVQRHISGVFLHFHFLQKLVRHLFWAKCLSWTPAKFSPSGSLFRVVCFWESVCLTRPPTLSVTSPNVILSIIPESLAKSPIWPKKCLFILCFSPMYVRQLFKGIKPHHGCNTLLHH</sequence>
<reference evidence="1 2" key="1">
    <citation type="submission" date="2014-04" db="EMBL/GenBank/DDBJ databases">
        <authorList>
            <consortium name="DOE Joint Genome Institute"/>
            <person name="Kuo A."/>
            <person name="Kohler A."/>
            <person name="Nagy L.G."/>
            <person name="Floudas D."/>
            <person name="Copeland A."/>
            <person name="Barry K.W."/>
            <person name="Cichocki N."/>
            <person name="Veneault-Fourrey C."/>
            <person name="LaButti K."/>
            <person name="Lindquist E.A."/>
            <person name="Lipzen A."/>
            <person name="Lundell T."/>
            <person name="Morin E."/>
            <person name="Murat C."/>
            <person name="Sun H."/>
            <person name="Tunlid A."/>
            <person name="Henrissat B."/>
            <person name="Grigoriev I.V."/>
            <person name="Hibbett D.S."/>
            <person name="Martin F."/>
            <person name="Nordberg H.P."/>
            <person name="Cantor M.N."/>
            <person name="Hua S.X."/>
        </authorList>
    </citation>
    <scope>NUCLEOTIDE SEQUENCE [LARGE SCALE GENOMIC DNA]</scope>
    <source>
        <strain evidence="1 2">LaAM-08-1</strain>
    </source>
</reference>
<keyword evidence="2" id="KW-1185">Reference proteome</keyword>
<name>A0A0C9XSZ9_9AGAR</name>
<dbReference type="HOGENOM" id="CLU_2015655_0_0_1"/>
<proteinExistence type="predicted"/>
<organism evidence="1 2">
    <name type="scientific">Laccaria amethystina LaAM-08-1</name>
    <dbReference type="NCBI Taxonomy" id="1095629"/>
    <lineage>
        <taxon>Eukaryota</taxon>
        <taxon>Fungi</taxon>
        <taxon>Dikarya</taxon>
        <taxon>Basidiomycota</taxon>
        <taxon>Agaricomycotina</taxon>
        <taxon>Agaricomycetes</taxon>
        <taxon>Agaricomycetidae</taxon>
        <taxon>Agaricales</taxon>
        <taxon>Agaricineae</taxon>
        <taxon>Hydnangiaceae</taxon>
        <taxon>Laccaria</taxon>
    </lineage>
</organism>
<protein>
    <submittedName>
        <fullName evidence="1">Unplaced genomic scaffold K443scaffold_9, whole genome shotgun sequence</fullName>
    </submittedName>
</protein>
<reference evidence="2" key="2">
    <citation type="submission" date="2015-01" db="EMBL/GenBank/DDBJ databases">
        <title>Evolutionary Origins and Diversification of the Mycorrhizal Mutualists.</title>
        <authorList>
            <consortium name="DOE Joint Genome Institute"/>
            <consortium name="Mycorrhizal Genomics Consortium"/>
            <person name="Kohler A."/>
            <person name="Kuo A."/>
            <person name="Nagy L.G."/>
            <person name="Floudas D."/>
            <person name="Copeland A."/>
            <person name="Barry K.W."/>
            <person name="Cichocki N."/>
            <person name="Veneault-Fourrey C."/>
            <person name="LaButti K."/>
            <person name="Lindquist E.A."/>
            <person name="Lipzen A."/>
            <person name="Lundell T."/>
            <person name="Morin E."/>
            <person name="Murat C."/>
            <person name="Riley R."/>
            <person name="Ohm R."/>
            <person name="Sun H."/>
            <person name="Tunlid A."/>
            <person name="Henrissat B."/>
            <person name="Grigoriev I.V."/>
            <person name="Hibbett D.S."/>
            <person name="Martin F."/>
        </authorList>
    </citation>
    <scope>NUCLEOTIDE SEQUENCE [LARGE SCALE GENOMIC DNA]</scope>
    <source>
        <strain evidence="2">LaAM-08-1</strain>
    </source>
</reference>
<dbReference type="Proteomes" id="UP000054477">
    <property type="component" value="Unassembled WGS sequence"/>
</dbReference>
<accession>A0A0C9XSZ9</accession>